<name>A0A5E5ASF1_9BURK</name>
<proteinExistence type="predicted"/>
<dbReference type="Proteomes" id="UP000414136">
    <property type="component" value="Unassembled WGS sequence"/>
</dbReference>
<feature type="transmembrane region" description="Helical" evidence="1">
    <location>
        <begin position="37"/>
        <end position="56"/>
    </location>
</feature>
<evidence type="ECO:0000313" key="2">
    <source>
        <dbReference type="EMBL" id="VVE75906.1"/>
    </source>
</evidence>
<dbReference type="AlphaFoldDB" id="A0A5E5ASF1"/>
<organism evidence="2 3">
    <name type="scientific">Pandoraea captiosa</name>
    <dbReference type="NCBI Taxonomy" id="2508302"/>
    <lineage>
        <taxon>Bacteria</taxon>
        <taxon>Pseudomonadati</taxon>
        <taxon>Pseudomonadota</taxon>
        <taxon>Betaproteobacteria</taxon>
        <taxon>Burkholderiales</taxon>
        <taxon>Burkholderiaceae</taxon>
        <taxon>Pandoraea</taxon>
    </lineage>
</organism>
<keyword evidence="1" id="KW-0472">Membrane</keyword>
<gene>
    <name evidence="2" type="ORF">PCA31118_05090</name>
</gene>
<keyword evidence="1" id="KW-1133">Transmembrane helix</keyword>
<dbReference type="RefSeq" id="WP_150627703.1">
    <property type="nucleotide sequence ID" value="NZ_CABPSQ010000018.1"/>
</dbReference>
<accession>A0A5E5ASF1</accession>
<keyword evidence="3" id="KW-1185">Reference proteome</keyword>
<reference evidence="2 3" key="1">
    <citation type="submission" date="2019-08" db="EMBL/GenBank/DDBJ databases">
        <authorList>
            <person name="Peeters C."/>
        </authorList>
    </citation>
    <scope>NUCLEOTIDE SEQUENCE [LARGE SCALE GENOMIC DNA]</scope>
    <source>
        <strain evidence="2 3">LMG 31118</strain>
    </source>
</reference>
<evidence type="ECO:0000256" key="1">
    <source>
        <dbReference type="SAM" id="Phobius"/>
    </source>
</evidence>
<dbReference type="OrthoDB" id="9104306at2"/>
<protein>
    <submittedName>
        <fullName evidence="2">Uncharacterized protein</fullName>
    </submittedName>
</protein>
<sequence length="114" mass="12863">MSFLVVVWLSASALIAVAIPVDMHVLRVNRIWLPAGAWLLASAIFGAFVVVPYLVTRRRVRRELERAAFALLGDETYCMAIRRSRLTTLKQCGLLSDSLFRMCGSQLDRQDQSH</sequence>
<evidence type="ECO:0000313" key="3">
    <source>
        <dbReference type="Proteomes" id="UP000414136"/>
    </source>
</evidence>
<keyword evidence="1" id="KW-0812">Transmembrane</keyword>
<dbReference type="EMBL" id="CABPSQ010000018">
    <property type="protein sequence ID" value="VVE75906.1"/>
    <property type="molecule type" value="Genomic_DNA"/>
</dbReference>